<protein>
    <submittedName>
        <fullName evidence="2">LAQU0S28e00452g1_1</fullName>
    </submittedName>
</protein>
<organism evidence="2 3">
    <name type="scientific">Lachancea quebecensis</name>
    <dbReference type="NCBI Taxonomy" id="1654605"/>
    <lineage>
        <taxon>Eukaryota</taxon>
        <taxon>Fungi</taxon>
        <taxon>Dikarya</taxon>
        <taxon>Ascomycota</taxon>
        <taxon>Saccharomycotina</taxon>
        <taxon>Saccharomycetes</taxon>
        <taxon>Saccharomycetales</taxon>
        <taxon>Saccharomycetaceae</taxon>
        <taxon>Lachancea</taxon>
    </lineage>
</organism>
<dbReference type="OrthoDB" id="92161at2759"/>
<dbReference type="InterPro" id="IPR044992">
    <property type="entry name" value="ChyE-like"/>
</dbReference>
<dbReference type="Proteomes" id="UP000236544">
    <property type="component" value="Unassembled WGS sequence"/>
</dbReference>
<dbReference type="Gene3D" id="3.40.50.880">
    <property type="match status" value="1"/>
</dbReference>
<dbReference type="AlphaFoldDB" id="A0A0P1KYL3"/>
<proteinExistence type="predicted"/>
<evidence type="ECO:0000313" key="3">
    <source>
        <dbReference type="Proteomes" id="UP000236544"/>
    </source>
</evidence>
<dbReference type="InterPro" id="IPR029062">
    <property type="entry name" value="Class_I_gatase-like"/>
</dbReference>
<reference evidence="3" key="1">
    <citation type="submission" date="2015-10" db="EMBL/GenBank/DDBJ databases">
        <authorList>
            <person name="Devillers H."/>
        </authorList>
    </citation>
    <scope>NUCLEOTIDE SEQUENCE [LARGE SCALE GENOMIC DNA]</scope>
</reference>
<sequence>MKRIAIFNADEEKEPLRQWGDFADMAITMLEASRDSSAPEVEYKVFQVYKDEFPTLEELKDNGYIGLYITGSDYDAHDLETQWINKLRQFLRVMLHEPGYPPLTGVCFGHQIIATTMGCKVAPNPAGHEGGIAHLVVTGSAVEAGLFQKPEFDAPTKELYLSELHNDIVHEVPEGYINIASSEKCPIQGLYKKGLALTFQGHPEFITEAAIKCGESNYKNGVITSQELAEIKKTGELHGNDGVFFAEYIWKLFKREI</sequence>
<evidence type="ECO:0000259" key="1">
    <source>
        <dbReference type="Pfam" id="PF00117"/>
    </source>
</evidence>
<dbReference type="PANTHER" id="PTHR42695">
    <property type="entry name" value="GLUTAMINE AMIDOTRANSFERASE YLR126C-RELATED"/>
    <property type="match status" value="1"/>
</dbReference>
<dbReference type="GO" id="GO:0005829">
    <property type="term" value="C:cytosol"/>
    <property type="evidence" value="ECO:0007669"/>
    <property type="project" value="TreeGrafter"/>
</dbReference>
<dbReference type="EMBL" id="LN890532">
    <property type="protein sequence ID" value="CUS25144.1"/>
    <property type="molecule type" value="Genomic_DNA"/>
</dbReference>
<dbReference type="PANTHER" id="PTHR42695:SF5">
    <property type="entry name" value="GLUTAMINE AMIDOTRANSFERASE YLR126C-RELATED"/>
    <property type="match status" value="1"/>
</dbReference>
<dbReference type="InterPro" id="IPR017926">
    <property type="entry name" value="GATASE"/>
</dbReference>
<gene>
    <name evidence="2" type="ORF">LAQU0_S28e00452g</name>
</gene>
<evidence type="ECO:0000313" key="2">
    <source>
        <dbReference type="EMBL" id="CUS25144.1"/>
    </source>
</evidence>
<dbReference type="SUPFAM" id="SSF52317">
    <property type="entry name" value="Class I glutamine amidotransferase-like"/>
    <property type="match status" value="1"/>
</dbReference>
<name>A0A0P1KYL3_9SACH</name>
<dbReference type="GO" id="GO:0005634">
    <property type="term" value="C:nucleus"/>
    <property type="evidence" value="ECO:0007669"/>
    <property type="project" value="TreeGrafter"/>
</dbReference>
<feature type="domain" description="Glutamine amidotransferase" evidence="1">
    <location>
        <begin position="101"/>
        <end position="208"/>
    </location>
</feature>
<dbReference type="Pfam" id="PF00117">
    <property type="entry name" value="GATase"/>
    <property type="match status" value="1"/>
</dbReference>
<dbReference type="CDD" id="cd01741">
    <property type="entry name" value="GATase1_1"/>
    <property type="match status" value="1"/>
</dbReference>
<keyword evidence="3" id="KW-1185">Reference proteome</keyword>
<accession>A0A0P1KYL3</accession>